<dbReference type="InterPro" id="IPR036397">
    <property type="entry name" value="RNaseH_sf"/>
</dbReference>
<name>A0AAV3R0D2_LITER</name>
<dbReference type="PANTHER" id="PTHR47723:SF23">
    <property type="entry name" value="REVERSE TRANSCRIPTASE-LIKE PROTEIN"/>
    <property type="match status" value="1"/>
</dbReference>
<dbReference type="PANTHER" id="PTHR47723">
    <property type="entry name" value="OS05G0353850 PROTEIN"/>
    <property type="match status" value="1"/>
</dbReference>
<accession>A0AAV3R0D2</accession>
<dbReference type="SUPFAM" id="SSF53098">
    <property type="entry name" value="Ribonuclease H-like"/>
    <property type="match status" value="1"/>
</dbReference>
<evidence type="ECO:0000313" key="3">
    <source>
        <dbReference type="Proteomes" id="UP001454036"/>
    </source>
</evidence>
<evidence type="ECO:0000259" key="1">
    <source>
        <dbReference type="Pfam" id="PF13456"/>
    </source>
</evidence>
<keyword evidence="3" id="KW-1185">Reference proteome</keyword>
<sequence length="124" mass="13894">MSVCAELWALRDGLELALHGNYSPIHIEVDSHIILNIVSKPPESYNCYNAIVIDCRWLLSRLREAQIRHQFHEGNKVADALANMGCTTSHDFCTFHTLSVGVATFMEFDRGGVGFTRLCNPNNS</sequence>
<proteinExistence type="predicted"/>
<dbReference type="Pfam" id="PF13456">
    <property type="entry name" value="RVT_3"/>
    <property type="match status" value="1"/>
</dbReference>
<dbReference type="GO" id="GO:0004523">
    <property type="term" value="F:RNA-DNA hybrid ribonuclease activity"/>
    <property type="evidence" value="ECO:0007669"/>
    <property type="project" value="InterPro"/>
</dbReference>
<organism evidence="2 3">
    <name type="scientific">Lithospermum erythrorhizon</name>
    <name type="common">Purple gromwell</name>
    <name type="synonym">Lithospermum officinale var. erythrorhizon</name>
    <dbReference type="NCBI Taxonomy" id="34254"/>
    <lineage>
        <taxon>Eukaryota</taxon>
        <taxon>Viridiplantae</taxon>
        <taxon>Streptophyta</taxon>
        <taxon>Embryophyta</taxon>
        <taxon>Tracheophyta</taxon>
        <taxon>Spermatophyta</taxon>
        <taxon>Magnoliopsida</taxon>
        <taxon>eudicotyledons</taxon>
        <taxon>Gunneridae</taxon>
        <taxon>Pentapetalae</taxon>
        <taxon>asterids</taxon>
        <taxon>lamiids</taxon>
        <taxon>Boraginales</taxon>
        <taxon>Boraginaceae</taxon>
        <taxon>Boraginoideae</taxon>
        <taxon>Lithospermeae</taxon>
        <taxon>Lithospermum</taxon>
    </lineage>
</organism>
<feature type="domain" description="RNase H type-1" evidence="1">
    <location>
        <begin position="4"/>
        <end position="84"/>
    </location>
</feature>
<dbReference type="InterPro" id="IPR002156">
    <property type="entry name" value="RNaseH_domain"/>
</dbReference>
<reference evidence="2 3" key="1">
    <citation type="submission" date="2024-01" db="EMBL/GenBank/DDBJ databases">
        <title>The complete chloroplast genome sequence of Lithospermum erythrorhizon: insights into the phylogenetic relationship among Boraginaceae species and the maternal lineages of purple gromwells.</title>
        <authorList>
            <person name="Okada T."/>
            <person name="Watanabe K."/>
        </authorList>
    </citation>
    <scope>NUCLEOTIDE SEQUENCE [LARGE SCALE GENOMIC DNA]</scope>
</reference>
<dbReference type="Gene3D" id="3.30.420.10">
    <property type="entry name" value="Ribonuclease H-like superfamily/Ribonuclease H"/>
    <property type="match status" value="1"/>
</dbReference>
<dbReference type="InterPro" id="IPR012337">
    <property type="entry name" value="RNaseH-like_sf"/>
</dbReference>
<comment type="caution">
    <text evidence="2">The sequence shown here is derived from an EMBL/GenBank/DDBJ whole genome shotgun (WGS) entry which is preliminary data.</text>
</comment>
<dbReference type="InterPro" id="IPR053151">
    <property type="entry name" value="RNase_H-like"/>
</dbReference>
<evidence type="ECO:0000313" key="2">
    <source>
        <dbReference type="EMBL" id="GAA0168733.1"/>
    </source>
</evidence>
<dbReference type="GO" id="GO:0003676">
    <property type="term" value="F:nucleic acid binding"/>
    <property type="evidence" value="ECO:0007669"/>
    <property type="project" value="InterPro"/>
</dbReference>
<dbReference type="CDD" id="cd06222">
    <property type="entry name" value="RNase_H_like"/>
    <property type="match status" value="1"/>
</dbReference>
<dbReference type="AlphaFoldDB" id="A0AAV3R0D2"/>
<dbReference type="InterPro" id="IPR044730">
    <property type="entry name" value="RNase_H-like_dom_plant"/>
</dbReference>
<dbReference type="Proteomes" id="UP001454036">
    <property type="component" value="Unassembled WGS sequence"/>
</dbReference>
<gene>
    <name evidence="2" type="ORF">LIER_23385</name>
</gene>
<dbReference type="EMBL" id="BAABME010006571">
    <property type="protein sequence ID" value="GAA0168733.1"/>
    <property type="molecule type" value="Genomic_DNA"/>
</dbReference>
<protein>
    <recommendedName>
        <fullName evidence="1">RNase H type-1 domain-containing protein</fullName>
    </recommendedName>
</protein>